<evidence type="ECO:0000256" key="6">
    <source>
        <dbReference type="SAM" id="MobiDB-lite"/>
    </source>
</evidence>
<reference evidence="7 8" key="1">
    <citation type="submission" date="2017-03" db="EMBL/GenBank/DDBJ databases">
        <title>Genomes of endolithic fungi from Antarctica.</title>
        <authorList>
            <person name="Coleine C."/>
            <person name="Masonjones S."/>
            <person name="Stajich J.E."/>
        </authorList>
    </citation>
    <scope>NUCLEOTIDE SEQUENCE [LARGE SCALE GENOMIC DNA]</scope>
    <source>
        <strain evidence="7 8">CCFEE 5187</strain>
    </source>
</reference>
<dbReference type="GO" id="GO:0045121">
    <property type="term" value="C:membrane raft"/>
    <property type="evidence" value="ECO:0007669"/>
    <property type="project" value="InterPro"/>
</dbReference>
<accession>A0A4V6WL99</accession>
<dbReference type="GO" id="GO:0043410">
    <property type="term" value="P:positive regulation of MAPK cascade"/>
    <property type="evidence" value="ECO:0007669"/>
    <property type="project" value="InterPro"/>
</dbReference>
<organism evidence="7 8">
    <name type="scientific">Cryomyces minteri</name>
    <dbReference type="NCBI Taxonomy" id="331657"/>
    <lineage>
        <taxon>Eukaryota</taxon>
        <taxon>Fungi</taxon>
        <taxon>Dikarya</taxon>
        <taxon>Ascomycota</taxon>
        <taxon>Pezizomycotina</taxon>
        <taxon>Dothideomycetes</taxon>
        <taxon>Dothideomycetes incertae sedis</taxon>
        <taxon>Cryomyces</taxon>
    </lineage>
</organism>
<protein>
    <recommendedName>
        <fullName evidence="9">Late endosomal/lysosomal adaptor and MAPK and MTOR activator-domain-containing protein</fullName>
    </recommendedName>
</protein>
<dbReference type="GO" id="GO:0071230">
    <property type="term" value="P:cellular response to amino acid stimulus"/>
    <property type="evidence" value="ECO:0007669"/>
    <property type="project" value="InterPro"/>
</dbReference>
<evidence type="ECO:0000313" key="7">
    <source>
        <dbReference type="EMBL" id="TKA79969.1"/>
    </source>
</evidence>
<dbReference type="EMBL" id="NAJN01000075">
    <property type="protein sequence ID" value="TKA79969.1"/>
    <property type="molecule type" value="Genomic_DNA"/>
</dbReference>
<dbReference type="GO" id="GO:0001919">
    <property type="term" value="P:regulation of receptor recycling"/>
    <property type="evidence" value="ECO:0007669"/>
    <property type="project" value="InterPro"/>
</dbReference>
<keyword evidence="2" id="KW-0519">Myristate</keyword>
<evidence type="ECO:0000256" key="5">
    <source>
        <dbReference type="ARBA" id="ARBA00023288"/>
    </source>
</evidence>
<dbReference type="OrthoDB" id="5299893at2759"/>
<feature type="compositionally biased region" description="Basic and acidic residues" evidence="6">
    <location>
        <begin position="103"/>
        <end position="113"/>
    </location>
</feature>
<evidence type="ECO:0000256" key="4">
    <source>
        <dbReference type="ARBA" id="ARBA00023139"/>
    </source>
</evidence>
<keyword evidence="8" id="KW-1185">Reference proteome</keyword>
<evidence type="ECO:0000256" key="3">
    <source>
        <dbReference type="ARBA" id="ARBA00023136"/>
    </source>
</evidence>
<keyword evidence="3" id="KW-0472">Membrane</keyword>
<evidence type="ECO:0008006" key="9">
    <source>
        <dbReference type="Google" id="ProtNLM"/>
    </source>
</evidence>
<sequence length="161" mass="17572">MGVCASCLGLNRRRSHPAPSETSRLLHDDYEPAYGGANATLPHGPAPDPEEIRRERDALERLCAQTSDKLIDVSQPAFADAGSKMTSEYPRLFSQRFPSGEGPDGRPETLEARDDADEDEAKWIETSPVGHVDTWDQVEEVSKGALIIKLDSIGGGRQTVQ</sequence>
<dbReference type="InterPro" id="IPR028209">
    <property type="entry name" value="LAMTOR1/MEH1"/>
</dbReference>
<gene>
    <name evidence="7" type="ORF">B0A49_01388</name>
</gene>
<keyword evidence="5" id="KW-0449">Lipoprotein</keyword>
<dbReference type="GO" id="GO:0032008">
    <property type="term" value="P:positive regulation of TOR signaling"/>
    <property type="evidence" value="ECO:0007669"/>
    <property type="project" value="InterPro"/>
</dbReference>
<dbReference type="SMART" id="SM01262">
    <property type="entry name" value="LAMTOR"/>
    <property type="match status" value="1"/>
</dbReference>
<name>A0A4V6WL99_9PEZI</name>
<feature type="region of interest" description="Disordered" evidence="6">
    <location>
        <begin position="11"/>
        <end position="51"/>
    </location>
</feature>
<proteinExistence type="predicted"/>
<dbReference type="GO" id="GO:0031902">
    <property type="term" value="C:late endosome membrane"/>
    <property type="evidence" value="ECO:0007669"/>
    <property type="project" value="InterPro"/>
</dbReference>
<dbReference type="GO" id="GO:0016197">
    <property type="term" value="P:endosomal transport"/>
    <property type="evidence" value="ECO:0007669"/>
    <property type="project" value="InterPro"/>
</dbReference>
<comment type="subcellular location">
    <subcellularLocation>
        <location evidence="1">Endomembrane system</location>
    </subcellularLocation>
</comment>
<evidence type="ECO:0000313" key="8">
    <source>
        <dbReference type="Proteomes" id="UP000308768"/>
    </source>
</evidence>
<comment type="caution">
    <text evidence="7">The sequence shown here is derived from an EMBL/GenBank/DDBJ whole genome shotgun (WGS) entry which is preliminary data.</text>
</comment>
<evidence type="ECO:0000256" key="1">
    <source>
        <dbReference type="ARBA" id="ARBA00004308"/>
    </source>
</evidence>
<feature type="region of interest" description="Disordered" evidence="6">
    <location>
        <begin position="93"/>
        <end position="124"/>
    </location>
</feature>
<dbReference type="AlphaFoldDB" id="A0A4V6WL99"/>
<dbReference type="Pfam" id="PF15454">
    <property type="entry name" value="LAMTOR"/>
    <property type="match status" value="1"/>
</dbReference>
<evidence type="ECO:0000256" key="2">
    <source>
        <dbReference type="ARBA" id="ARBA00022707"/>
    </source>
</evidence>
<keyword evidence="4" id="KW-0564">Palmitate</keyword>
<dbReference type="GO" id="GO:0071986">
    <property type="term" value="C:Ragulator complex"/>
    <property type="evidence" value="ECO:0007669"/>
    <property type="project" value="InterPro"/>
</dbReference>
<dbReference type="Proteomes" id="UP000308768">
    <property type="component" value="Unassembled WGS sequence"/>
</dbReference>